<keyword evidence="3" id="KW-1185">Reference proteome</keyword>
<sequence>MVRLQETIRRVPHQEAGRRAFRAITVCCVALVAAVTVGLNGGLSARAQSATTLVVISATDMPLKQGDVIPADQPLHLTDGQAISLIGPSGRIVERSGPFSGLPMSDAEESDDAVLDSLHLLIRKRVADTGDMGVTRSFRIEPQDPWLVDVSSSGTRCVREGEPVELWRADTSEDLTVSLSTGDGPWKTCTTWSAGEARLTAPPSVLTGEGAPLIVSVPGGQAELNLQTLPSSLSTDVARLAWMVHVGCDGQAARLARRLP</sequence>
<reference evidence="2 3" key="1">
    <citation type="submission" date="2016-10" db="EMBL/GenBank/DDBJ databases">
        <authorList>
            <person name="de Groot N.N."/>
        </authorList>
    </citation>
    <scope>NUCLEOTIDE SEQUENCE [LARGE SCALE GENOMIC DNA]</scope>
    <source>
        <strain evidence="2 3">ATCC 700224</strain>
    </source>
</reference>
<proteinExistence type="predicted"/>
<evidence type="ECO:0000256" key="1">
    <source>
        <dbReference type="SAM" id="Phobius"/>
    </source>
</evidence>
<protein>
    <submittedName>
        <fullName evidence="2">Uncharacterized protein</fullName>
    </submittedName>
</protein>
<dbReference type="EMBL" id="FNAP01000003">
    <property type="protein sequence ID" value="SDE11049.1"/>
    <property type="molecule type" value="Genomic_DNA"/>
</dbReference>
<organism evidence="2 3">
    <name type="scientific">Rhodospira trueperi</name>
    <dbReference type="NCBI Taxonomy" id="69960"/>
    <lineage>
        <taxon>Bacteria</taxon>
        <taxon>Pseudomonadati</taxon>
        <taxon>Pseudomonadota</taxon>
        <taxon>Alphaproteobacteria</taxon>
        <taxon>Rhodospirillales</taxon>
        <taxon>Rhodospirillaceae</taxon>
        <taxon>Rhodospira</taxon>
    </lineage>
</organism>
<keyword evidence="1" id="KW-0472">Membrane</keyword>
<dbReference type="STRING" id="69960.SAMN05421720_103224"/>
<gene>
    <name evidence="2" type="ORF">SAMN05421720_103224</name>
</gene>
<feature type="transmembrane region" description="Helical" evidence="1">
    <location>
        <begin position="20"/>
        <end position="39"/>
    </location>
</feature>
<accession>A0A1G7A895</accession>
<keyword evidence="1" id="KW-1133">Transmembrane helix</keyword>
<name>A0A1G7A895_9PROT</name>
<keyword evidence="1" id="KW-0812">Transmembrane</keyword>
<dbReference type="AlphaFoldDB" id="A0A1G7A895"/>
<evidence type="ECO:0000313" key="3">
    <source>
        <dbReference type="Proteomes" id="UP000199412"/>
    </source>
</evidence>
<evidence type="ECO:0000313" key="2">
    <source>
        <dbReference type="EMBL" id="SDE11049.1"/>
    </source>
</evidence>
<dbReference type="Proteomes" id="UP000199412">
    <property type="component" value="Unassembled WGS sequence"/>
</dbReference>